<feature type="region of interest" description="Disordered" evidence="1">
    <location>
        <begin position="145"/>
        <end position="178"/>
    </location>
</feature>
<sequence>MHGEDSPMGPPGPNDIPQYIEDNNGSGQYFQREQRSRWAGDLPRPTFVFGIIAPMDGPIPRFNCFGVVENYPGDNPGIRTENRGTPYRPGTNPPSPEREESRHLEVPQEDSYATARLFRGNDLWTSLTGTTQSWARVQRRSGRLHTEQDCVGASPAPNGARGTYQGSRSSAHTGQSRPCGCTAWTRRAPQSEWVIRQADLTTVEPDDCPPSNPRYPEVEEERIARMRERPLAAGNISVMY</sequence>
<proteinExistence type="predicted"/>
<dbReference type="AlphaFoldDB" id="A0AAD7JQH5"/>
<gene>
    <name evidence="2" type="ORF">B0H16DRAFT_1453142</name>
</gene>
<name>A0AAD7JQH5_9AGAR</name>
<keyword evidence="3" id="KW-1185">Reference proteome</keyword>
<feature type="region of interest" description="Disordered" evidence="1">
    <location>
        <begin position="1"/>
        <end position="37"/>
    </location>
</feature>
<organism evidence="2 3">
    <name type="scientific">Mycena metata</name>
    <dbReference type="NCBI Taxonomy" id="1033252"/>
    <lineage>
        <taxon>Eukaryota</taxon>
        <taxon>Fungi</taxon>
        <taxon>Dikarya</taxon>
        <taxon>Basidiomycota</taxon>
        <taxon>Agaricomycotina</taxon>
        <taxon>Agaricomycetes</taxon>
        <taxon>Agaricomycetidae</taxon>
        <taxon>Agaricales</taxon>
        <taxon>Marasmiineae</taxon>
        <taxon>Mycenaceae</taxon>
        <taxon>Mycena</taxon>
    </lineage>
</organism>
<feature type="compositionally biased region" description="Basic and acidic residues" evidence="1">
    <location>
        <begin position="96"/>
        <end position="106"/>
    </location>
</feature>
<evidence type="ECO:0000313" key="2">
    <source>
        <dbReference type="EMBL" id="KAJ7768439.1"/>
    </source>
</evidence>
<comment type="caution">
    <text evidence="2">The sequence shown here is derived from an EMBL/GenBank/DDBJ whole genome shotgun (WGS) entry which is preliminary data.</text>
</comment>
<feature type="compositionally biased region" description="Polar residues" evidence="1">
    <location>
        <begin position="164"/>
        <end position="176"/>
    </location>
</feature>
<reference evidence="2" key="1">
    <citation type="submission" date="2023-03" db="EMBL/GenBank/DDBJ databases">
        <title>Massive genome expansion in bonnet fungi (Mycena s.s.) driven by repeated elements and novel gene families across ecological guilds.</title>
        <authorList>
            <consortium name="Lawrence Berkeley National Laboratory"/>
            <person name="Harder C.B."/>
            <person name="Miyauchi S."/>
            <person name="Viragh M."/>
            <person name="Kuo A."/>
            <person name="Thoen E."/>
            <person name="Andreopoulos B."/>
            <person name="Lu D."/>
            <person name="Skrede I."/>
            <person name="Drula E."/>
            <person name="Henrissat B."/>
            <person name="Morin E."/>
            <person name="Kohler A."/>
            <person name="Barry K."/>
            <person name="LaButti K."/>
            <person name="Morin E."/>
            <person name="Salamov A."/>
            <person name="Lipzen A."/>
            <person name="Mereny Z."/>
            <person name="Hegedus B."/>
            <person name="Baldrian P."/>
            <person name="Stursova M."/>
            <person name="Weitz H."/>
            <person name="Taylor A."/>
            <person name="Grigoriev I.V."/>
            <person name="Nagy L.G."/>
            <person name="Martin F."/>
            <person name="Kauserud H."/>
        </authorList>
    </citation>
    <scope>NUCLEOTIDE SEQUENCE</scope>
    <source>
        <strain evidence="2">CBHHK182m</strain>
    </source>
</reference>
<protein>
    <submittedName>
        <fullName evidence="2">Uncharacterized protein</fullName>
    </submittedName>
</protein>
<accession>A0AAD7JQH5</accession>
<feature type="compositionally biased region" description="Polar residues" evidence="1">
    <location>
        <begin position="21"/>
        <end position="31"/>
    </location>
</feature>
<evidence type="ECO:0000256" key="1">
    <source>
        <dbReference type="SAM" id="MobiDB-lite"/>
    </source>
</evidence>
<feature type="region of interest" description="Disordered" evidence="1">
    <location>
        <begin position="75"/>
        <end position="108"/>
    </location>
</feature>
<evidence type="ECO:0000313" key="3">
    <source>
        <dbReference type="Proteomes" id="UP001215598"/>
    </source>
</evidence>
<dbReference type="Proteomes" id="UP001215598">
    <property type="component" value="Unassembled WGS sequence"/>
</dbReference>
<dbReference type="EMBL" id="JARKIB010000020">
    <property type="protein sequence ID" value="KAJ7768439.1"/>
    <property type="molecule type" value="Genomic_DNA"/>
</dbReference>